<dbReference type="NCBIfam" id="TIGR00152">
    <property type="entry name" value="dephospho-CoA kinase"/>
    <property type="match status" value="1"/>
</dbReference>
<dbReference type="AlphaFoldDB" id="A0AA39FUK4"/>
<dbReference type="SUPFAM" id="SSF52540">
    <property type="entry name" value="P-loop containing nucleoside triphosphate hydrolases"/>
    <property type="match status" value="1"/>
</dbReference>
<dbReference type="GO" id="GO:0004140">
    <property type="term" value="F:dephospho-CoA kinase activity"/>
    <property type="evidence" value="ECO:0007669"/>
    <property type="project" value="InterPro"/>
</dbReference>
<dbReference type="GO" id="GO:0005524">
    <property type="term" value="F:ATP binding"/>
    <property type="evidence" value="ECO:0007669"/>
    <property type="project" value="UniProtKB-KW"/>
</dbReference>
<accession>A0AA39FUK4</accession>
<evidence type="ECO:0000256" key="2">
    <source>
        <dbReference type="ARBA" id="ARBA00022741"/>
    </source>
</evidence>
<proteinExistence type="inferred from homology"/>
<evidence type="ECO:0000256" key="1">
    <source>
        <dbReference type="ARBA" id="ARBA00009018"/>
    </source>
</evidence>
<dbReference type="Proteomes" id="UP001168990">
    <property type="component" value="Unassembled WGS sequence"/>
</dbReference>
<dbReference type="PANTHER" id="PTHR10695">
    <property type="entry name" value="DEPHOSPHO-COA KINASE-RELATED"/>
    <property type="match status" value="1"/>
</dbReference>
<dbReference type="InterPro" id="IPR001977">
    <property type="entry name" value="Depp_CoAkinase"/>
</dbReference>
<protein>
    <recommendedName>
        <fullName evidence="4">Dephospho-CoA kinase domain-containing protein</fullName>
    </recommendedName>
</protein>
<keyword evidence="3" id="KW-0067">ATP-binding</keyword>
<comment type="similarity">
    <text evidence="1">Belongs to the CoaE family.</text>
</comment>
<dbReference type="CDD" id="cd02022">
    <property type="entry name" value="DPCK"/>
    <property type="match status" value="1"/>
</dbReference>
<dbReference type="InterPro" id="IPR027417">
    <property type="entry name" value="P-loop_NTPase"/>
</dbReference>
<dbReference type="HAMAP" id="MF_00376">
    <property type="entry name" value="Dephospho_CoA_kinase"/>
    <property type="match status" value="1"/>
</dbReference>
<keyword evidence="7" id="KW-1185">Reference proteome</keyword>
<evidence type="ECO:0000313" key="6">
    <source>
        <dbReference type="EMBL" id="KAK0175998.1"/>
    </source>
</evidence>
<name>A0AA39FUK4_9HYME</name>
<dbReference type="GO" id="GO:0005737">
    <property type="term" value="C:cytoplasm"/>
    <property type="evidence" value="ECO:0007669"/>
    <property type="project" value="UniProtKB-ARBA"/>
</dbReference>
<dbReference type="FunFam" id="3.40.50.300:FF:000485">
    <property type="entry name" value="Dephospho-CoA kinase CAB5"/>
    <property type="match status" value="1"/>
</dbReference>
<dbReference type="GO" id="GO:0015937">
    <property type="term" value="P:coenzyme A biosynthetic process"/>
    <property type="evidence" value="ECO:0007669"/>
    <property type="project" value="InterPro"/>
</dbReference>
<dbReference type="Gene3D" id="3.40.50.300">
    <property type="entry name" value="P-loop containing nucleotide triphosphate hydrolases"/>
    <property type="match status" value="1"/>
</dbReference>
<feature type="transmembrane region" description="Helical" evidence="5">
    <location>
        <begin position="207"/>
        <end position="227"/>
    </location>
</feature>
<keyword evidence="5" id="KW-0812">Transmembrane</keyword>
<keyword evidence="5" id="KW-1133">Transmembrane helix</keyword>
<reference evidence="6" key="2">
    <citation type="submission" date="2023-03" db="EMBL/GenBank/DDBJ databases">
        <authorList>
            <person name="Inwood S.N."/>
            <person name="Skelly J.G."/>
            <person name="Guhlin J."/>
            <person name="Harrop T.W.R."/>
            <person name="Goldson S.G."/>
            <person name="Dearden P.K."/>
        </authorList>
    </citation>
    <scope>NUCLEOTIDE SEQUENCE</scope>
    <source>
        <strain evidence="6">Irish</strain>
        <tissue evidence="6">Whole body</tissue>
    </source>
</reference>
<reference evidence="6" key="1">
    <citation type="journal article" date="2023" name="bioRxiv">
        <title>Scaffold-level genome assemblies of two parasitoid biocontrol wasps reveal the parthenogenesis mechanism and an associated novel virus.</title>
        <authorList>
            <person name="Inwood S."/>
            <person name="Skelly J."/>
            <person name="Guhlin J."/>
            <person name="Harrop T."/>
            <person name="Goldson S."/>
            <person name="Dearden P."/>
        </authorList>
    </citation>
    <scope>NUCLEOTIDE SEQUENCE</scope>
    <source>
        <strain evidence="6">Irish</strain>
        <tissue evidence="6">Whole body</tissue>
    </source>
</reference>
<evidence type="ECO:0000256" key="4">
    <source>
        <dbReference type="ARBA" id="ARBA00044157"/>
    </source>
</evidence>
<evidence type="ECO:0000313" key="7">
    <source>
        <dbReference type="Proteomes" id="UP001168990"/>
    </source>
</evidence>
<sequence>MFLVGLTGGIATGKSTVSNIIREHGIPIIDADIAARIVVEPGKPAWHKIRKEFGDEVFTDEKQLDRTKLGEIIFNNVEKRRILNSITHSYIYKEMCWQAFKFFLRGYPFVVMDLPLLFETGKMTNYMHKIIVVMCDEEIQLERLMKRSGYSETKAKLRIAAQMPQEQKMEQANFLIENSGSLEDLRNQTIRVINVLQSSKYHWKLRFMIVSFFLILLIGIYFLKLLFSNMSKE</sequence>
<evidence type="ECO:0000256" key="5">
    <source>
        <dbReference type="SAM" id="Phobius"/>
    </source>
</evidence>
<gene>
    <name evidence="6" type="ORF">PV328_000179</name>
</gene>
<dbReference type="PROSITE" id="PS51219">
    <property type="entry name" value="DPCK"/>
    <property type="match status" value="1"/>
</dbReference>
<dbReference type="PANTHER" id="PTHR10695:SF46">
    <property type="entry name" value="BIFUNCTIONAL COENZYME A SYNTHASE-RELATED"/>
    <property type="match status" value="1"/>
</dbReference>
<keyword evidence="2" id="KW-0547">Nucleotide-binding</keyword>
<organism evidence="6 7">
    <name type="scientific">Microctonus aethiopoides</name>
    <dbReference type="NCBI Taxonomy" id="144406"/>
    <lineage>
        <taxon>Eukaryota</taxon>
        <taxon>Metazoa</taxon>
        <taxon>Ecdysozoa</taxon>
        <taxon>Arthropoda</taxon>
        <taxon>Hexapoda</taxon>
        <taxon>Insecta</taxon>
        <taxon>Pterygota</taxon>
        <taxon>Neoptera</taxon>
        <taxon>Endopterygota</taxon>
        <taxon>Hymenoptera</taxon>
        <taxon>Apocrita</taxon>
        <taxon>Ichneumonoidea</taxon>
        <taxon>Braconidae</taxon>
        <taxon>Euphorinae</taxon>
        <taxon>Microctonus</taxon>
    </lineage>
</organism>
<comment type="caution">
    <text evidence="6">The sequence shown here is derived from an EMBL/GenBank/DDBJ whole genome shotgun (WGS) entry which is preliminary data.</text>
</comment>
<dbReference type="Pfam" id="PF01121">
    <property type="entry name" value="CoaE"/>
    <property type="match status" value="1"/>
</dbReference>
<evidence type="ECO:0000256" key="3">
    <source>
        <dbReference type="ARBA" id="ARBA00022840"/>
    </source>
</evidence>
<keyword evidence="5" id="KW-0472">Membrane</keyword>
<dbReference type="EMBL" id="JAQQBS010000001">
    <property type="protein sequence ID" value="KAK0175998.1"/>
    <property type="molecule type" value="Genomic_DNA"/>
</dbReference>